<evidence type="ECO:0000313" key="2">
    <source>
        <dbReference type="Proteomes" id="UP000198988"/>
    </source>
</evidence>
<reference evidence="2" key="1">
    <citation type="submission" date="2016-06" db="EMBL/GenBank/DDBJ databases">
        <authorList>
            <person name="Petersen J."/>
            <person name="Sayavedra L."/>
        </authorList>
    </citation>
    <scope>NUCLEOTIDE SEQUENCE [LARGE SCALE GENOMIC DNA]</scope>
    <source>
        <strain evidence="2">BazSymA</strain>
    </source>
</reference>
<dbReference type="GO" id="GO:0032259">
    <property type="term" value="P:methylation"/>
    <property type="evidence" value="ECO:0007669"/>
    <property type="project" value="UniProtKB-KW"/>
</dbReference>
<evidence type="ECO:0000313" key="1">
    <source>
        <dbReference type="EMBL" id="SEH94090.1"/>
    </source>
</evidence>
<proteinExistence type="predicted"/>
<dbReference type="GO" id="GO:0008168">
    <property type="term" value="F:methyltransferase activity"/>
    <property type="evidence" value="ECO:0007669"/>
    <property type="project" value="UniProtKB-KW"/>
</dbReference>
<dbReference type="Proteomes" id="UP000198988">
    <property type="component" value="Unassembled WGS sequence"/>
</dbReference>
<dbReference type="AlphaFoldDB" id="A0A1H6LYX7"/>
<organism evidence="1 2">
    <name type="scientific">Bathymodiolus azoricus thioautotrophic gill symbiont</name>
    <dbReference type="NCBI Taxonomy" id="235205"/>
    <lineage>
        <taxon>Bacteria</taxon>
        <taxon>Pseudomonadati</taxon>
        <taxon>Pseudomonadota</taxon>
        <taxon>Gammaproteobacteria</taxon>
        <taxon>sulfur-oxidizing symbionts</taxon>
    </lineage>
</organism>
<protein>
    <submittedName>
        <fullName evidence="1">Methyltransferase, family</fullName>
    </submittedName>
</protein>
<gene>
    <name evidence="1" type="ORF">BAZSYMA_ACONTIG00080_5</name>
</gene>
<keyword evidence="1" id="KW-0489">Methyltransferase</keyword>
<keyword evidence="1" id="KW-0808">Transferase</keyword>
<dbReference type="EMBL" id="CDSC02000346">
    <property type="protein sequence ID" value="SEH94090.1"/>
    <property type="molecule type" value="Genomic_DNA"/>
</dbReference>
<dbReference type="NCBIfam" id="TIGR04325">
    <property type="entry name" value="MTase_LIC12133"/>
    <property type="match status" value="1"/>
</dbReference>
<accession>A0A1H6LYX7</accession>
<name>A0A1H6LYX7_9GAMM</name>
<sequence length="217" mass="25138">MYAVEKSLLKVKNGEAVYERDSVIFDEIQYSWPLLSGLMFAAAKTGGVKVLDFGGSLGSTYYQNKKFLDKLDKASWCVIEQDNFVTIGKEKFEDERLKFFYSVDECIKQEKPNILLLSSVLQYIEKPYELLDAILENDFETILIDRMSFSKTSEKITLQVVPPSIYQASYPCWFFDETKLIDYFKSKGYSVIEIFESADGKNDEYEFKGLILEFEKC</sequence>
<dbReference type="InterPro" id="IPR027612">
    <property type="entry name" value="Put_MTase_LIC12133"/>
</dbReference>